<accession>A0ABY6Q8D9</accession>
<evidence type="ECO:0000256" key="11">
    <source>
        <dbReference type="ARBA" id="ARBA00023098"/>
    </source>
</evidence>
<gene>
    <name evidence="13" type="primary">lpxK</name>
    <name evidence="15" type="ORF">E0F26_08695</name>
</gene>
<dbReference type="NCBIfam" id="TIGR00682">
    <property type="entry name" value="lpxK"/>
    <property type="match status" value="1"/>
</dbReference>
<evidence type="ECO:0000256" key="4">
    <source>
        <dbReference type="ARBA" id="ARBA00016436"/>
    </source>
</evidence>
<keyword evidence="16" id="KW-1185">Reference proteome</keyword>
<dbReference type="PANTHER" id="PTHR42724">
    <property type="entry name" value="TETRAACYLDISACCHARIDE 4'-KINASE"/>
    <property type="match status" value="1"/>
</dbReference>
<evidence type="ECO:0000256" key="3">
    <source>
        <dbReference type="ARBA" id="ARBA00012071"/>
    </source>
</evidence>
<evidence type="ECO:0000313" key="16">
    <source>
        <dbReference type="Proteomes" id="UP001317963"/>
    </source>
</evidence>
<protein>
    <recommendedName>
        <fullName evidence="4 13">Tetraacyldisaccharide 4'-kinase</fullName>
        <ecNumber evidence="3 13">2.7.1.130</ecNumber>
    </recommendedName>
    <alternativeName>
        <fullName evidence="12 13">Lipid A 4'-kinase</fullName>
    </alternativeName>
</protein>
<dbReference type="SUPFAM" id="SSF52540">
    <property type="entry name" value="P-loop containing nucleoside triphosphate hydrolases"/>
    <property type="match status" value="1"/>
</dbReference>
<evidence type="ECO:0000256" key="10">
    <source>
        <dbReference type="ARBA" id="ARBA00022840"/>
    </source>
</evidence>
<name>A0ABY6Q8D9_9GAMM</name>
<evidence type="ECO:0000256" key="7">
    <source>
        <dbReference type="ARBA" id="ARBA00022679"/>
    </source>
</evidence>
<dbReference type="Pfam" id="PF02606">
    <property type="entry name" value="LpxK"/>
    <property type="match status" value="1"/>
</dbReference>
<feature type="transmembrane region" description="Helical" evidence="14">
    <location>
        <begin position="20"/>
        <end position="39"/>
    </location>
</feature>
<keyword evidence="7 13" id="KW-0808">Transferase</keyword>
<dbReference type="EC" id="2.7.1.130" evidence="3 13"/>
<evidence type="ECO:0000256" key="6">
    <source>
        <dbReference type="ARBA" id="ARBA00022556"/>
    </source>
</evidence>
<evidence type="ECO:0000256" key="13">
    <source>
        <dbReference type="HAMAP-Rule" id="MF_00409"/>
    </source>
</evidence>
<comment type="function">
    <text evidence="1 13">Transfers the gamma-phosphate of ATP to the 4'-position of a tetraacyldisaccharide 1-phosphate intermediate (termed DS-1-P) to form tetraacyldisaccharide 1,4'-bis-phosphate (lipid IVA).</text>
</comment>
<comment type="pathway">
    <text evidence="2 13">Glycolipid biosynthesis; lipid IV(A) biosynthesis; lipid IV(A) from (3R)-3-hydroxytetradecanoyl-[acyl-carrier-protein] and UDP-N-acetyl-alpha-D-glucosamine: step 6/6.</text>
</comment>
<evidence type="ECO:0000256" key="1">
    <source>
        <dbReference type="ARBA" id="ARBA00002274"/>
    </source>
</evidence>
<evidence type="ECO:0000256" key="2">
    <source>
        <dbReference type="ARBA" id="ARBA00004870"/>
    </source>
</evidence>
<dbReference type="InterPro" id="IPR027417">
    <property type="entry name" value="P-loop_NTPase"/>
</dbReference>
<evidence type="ECO:0000256" key="8">
    <source>
        <dbReference type="ARBA" id="ARBA00022741"/>
    </source>
</evidence>
<keyword evidence="14" id="KW-1133">Transmembrane helix</keyword>
<dbReference type="InterPro" id="IPR003758">
    <property type="entry name" value="LpxK"/>
</dbReference>
<dbReference type="HAMAP" id="MF_00409">
    <property type="entry name" value="LpxK"/>
    <property type="match status" value="1"/>
</dbReference>
<keyword evidence="8 13" id="KW-0547">Nucleotide-binding</keyword>
<keyword evidence="14" id="KW-0472">Membrane</keyword>
<keyword evidence="14" id="KW-0812">Transmembrane</keyword>
<dbReference type="PANTHER" id="PTHR42724:SF1">
    <property type="entry name" value="TETRAACYLDISACCHARIDE 4'-KINASE, MITOCHONDRIAL-RELATED"/>
    <property type="match status" value="1"/>
</dbReference>
<organism evidence="15 16">
    <name type="scientific">Candidatus Paraluminiphilus aquimaris</name>
    <dbReference type="NCBI Taxonomy" id="2518994"/>
    <lineage>
        <taxon>Bacteria</taxon>
        <taxon>Pseudomonadati</taxon>
        <taxon>Pseudomonadota</taxon>
        <taxon>Gammaproteobacteria</taxon>
        <taxon>Cellvibrionales</taxon>
        <taxon>Halieaceae</taxon>
        <taxon>Candidatus Paraluminiphilus</taxon>
    </lineage>
</organism>
<comment type="similarity">
    <text evidence="13">Belongs to the LpxK family.</text>
</comment>
<dbReference type="CDD" id="cd01983">
    <property type="entry name" value="SIMIBI"/>
    <property type="match status" value="1"/>
</dbReference>
<keyword evidence="9 13" id="KW-0418">Kinase</keyword>
<evidence type="ECO:0000313" key="15">
    <source>
        <dbReference type="EMBL" id="UZP74810.1"/>
    </source>
</evidence>
<keyword evidence="5 13" id="KW-0444">Lipid biosynthesis</keyword>
<evidence type="ECO:0000256" key="12">
    <source>
        <dbReference type="ARBA" id="ARBA00029757"/>
    </source>
</evidence>
<proteinExistence type="inferred from homology"/>
<reference evidence="15 16" key="1">
    <citation type="submission" date="2019-02" db="EMBL/GenBank/DDBJ databases">
        <title>Halieaceae_genomes.</title>
        <authorList>
            <person name="Li S.-H."/>
        </authorList>
    </citation>
    <scope>NUCLEOTIDE SEQUENCE [LARGE SCALE GENOMIC DNA]</scope>
    <source>
        <strain evidence="15 16">JH123</strain>
    </source>
</reference>
<dbReference type="Proteomes" id="UP001317963">
    <property type="component" value="Chromosome"/>
</dbReference>
<dbReference type="GO" id="GO:0009029">
    <property type="term" value="F:lipid-A 4'-kinase activity"/>
    <property type="evidence" value="ECO:0007669"/>
    <property type="project" value="UniProtKB-EC"/>
</dbReference>
<dbReference type="EMBL" id="CP036501">
    <property type="protein sequence ID" value="UZP74810.1"/>
    <property type="molecule type" value="Genomic_DNA"/>
</dbReference>
<feature type="binding site" evidence="13">
    <location>
        <begin position="63"/>
        <end position="70"/>
    </location>
    <ligand>
        <name>ATP</name>
        <dbReference type="ChEBI" id="CHEBI:30616"/>
    </ligand>
</feature>
<evidence type="ECO:0000256" key="5">
    <source>
        <dbReference type="ARBA" id="ARBA00022516"/>
    </source>
</evidence>
<evidence type="ECO:0000256" key="9">
    <source>
        <dbReference type="ARBA" id="ARBA00022777"/>
    </source>
</evidence>
<dbReference type="RefSeq" id="WP_279241270.1">
    <property type="nucleotide sequence ID" value="NZ_CP036501.1"/>
</dbReference>
<keyword evidence="10 13" id="KW-0067">ATP-binding</keyword>
<evidence type="ECO:0000256" key="14">
    <source>
        <dbReference type="SAM" id="Phobius"/>
    </source>
</evidence>
<keyword evidence="6 13" id="KW-0441">Lipid A biosynthesis</keyword>
<sequence>MTNRRDGLERALNDAWYGSARWTYLFLPLLPFVAVFVGLKRIFRPRSKFAVLGAPVIVVGGLTAGGTGKTPTLIAIARYLSGRGFKVGVVSRGYGREPGQSALLIQSDHTAEKAGDEPLLIKRSVEKASVIVGNSRRDAATSLCREQGVSVILSDDGLQHYALPRDFEIAVLDAERGVGNGRLMPVGPLREPTSRLRSVDFVLERNGSDPMRSLTYRSRRLLSLNSSLYIEVEDALKEWRGKKVVAATGLGQPAQFFKTLHDLKIECETVSVADHSKLDLALIQREYEPDIIVVTAKDAVKLEHEPCDNVWVLEIEAILPDSLYSAIEQRLAQVAN</sequence>
<comment type="catalytic activity">
    <reaction evidence="13">
        <text>a lipid A disaccharide + ATP = a lipid IVA + ADP + H(+)</text>
        <dbReference type="Rhea" id="RHEA:67840"/>
        <dbReference type="ChEBI" id="CHEBI:15378"/>
        <dbReference type="ChEBI" id="CHEBI:30616"/>
        <dbReference type="ChEBI" id="CHEBI:176343"/>
        <dbReference type="ChEBI" id="CHEBI:176425"/>
        <dbReference type="ChEBI" id="CHEBI:456216"/>
        <dbReference type="EC" id="2.7.1.130"/>
    </reaction>
</comment>
<keyword evidence="11 13" id="KW-0443">Lipid metabolism</keyword>